<protein>
    <submittedName>
        <fullName evidence="2">Uncharacterized protein</fullName>
    </submittedName>
</protein>
<proteinExistence type="predicted"/>
<accession>A0A858PYH2</accession>
<keyword evidence="1" id="KW-0812">Transmembrane</keyword>
<dbReference type="Proteomes" id="UP000500930">
    <property type="component" value="Chromosome"/>
</dbReference>
<dbReference type="RefSeq" id="WP_169193280.1">
    <property type="nucleotide sequence ID" value="NZ_CP046391.1"/>
</dbReference>
<dbReference type="EMBL" id="CP046391">
    <property type="protein sequence ID" value="QJC27645.1"/>
    <property type="molecule type" value="Genomic_DNA"/>
</dbReference>
<name>A0A858PYH2_9RICK</name>
<keyword evidence="3" id="KW-1185">Reference proteome</keyword>
<organism evidence="2 3">
    <name type="scientific">Anaplasma platys</name>
    <dbReference type="NCBI Taxonomy" id="949"/>
    <lineage>
        <taxon>Bacteria</taxon>
        <taxon>Pseudomonadati</taxon>
        <taxon>Pseudomonadota</taxon>
        <taxon>Alphaproteobacteria</taxon>
        <taxon>Rickettsiales</taxon>
        <taxon>Anaplasmataceae</taxon>
        <taxon>Anaplasma</taxon>
    </lineage>
</organism>
<dbReference type="AlphaFoldDB" id="A0A858PYH2"/>
<feature type="transmembrane region" description="Helical" evidence="1">
    <location>
        <begin position="543"/>
        <end position="566"/>
    </location>
</feature>
<evidence type="ECO:0000313" key="2">
    <source>
        <dbReference type="EMBL" id="QJC27645.1"/>
    </source>
</evidence>
<keyword evidence="1" id="KW-0472">Membrane</keyword>
<feature type="transmembrane region" description="Helical" evidence="1">
    <location>
        <begin position="511"/>
        <end position="537"/>
    </location>
</feature>
<reference evidence="2 3" key="1">
    <citation type="journal article" date="2020" name="Pathogens">
        <title>First Whole Genome Sequence of Anaplasma platys, an Obligate Intracellular Rickettsial Pathogen of Dogs.</title>
        <authorList>
            <person name="Llanes A."/>
            <person name="Rajeev S."/>
        </authorList>
    </citation>
    <scope>NUCLEOTIDE SEQUENCE [LARGE SCALE GENOMIC DNA]</scope>
    <source>
        <strain evidence="2 3">S3</strain>
    </source>
</reference>
<sequence>MAKLCFAIRPNGGDREVDFPSAGELSFYRDSRSNLLGSVRLSRDGVVKIGNNQDYQAVDAYFLQPDCCYKVEDSVPRLILDTDADSLFASLCAKYSNVVKIQAPRIAEDNVRATVKLCAEGPEGLKGIFGFISDALSSGIKGLDSFTGAYKTDSILTLKMVSACGKFIGRYIDWYIKRAAISGAASLEGGVFRFSTQFFTSSLDGLALLHDEREYGVLSLLLNHAKSFPCMSKELHRAFVSDASKVIGGMEGITESFNDSEFTYLSKRSFANACAAGVSSSGALTRSRLVKHVEEFLESGGGVHSKETIKEVIEALAIDKALAGSDDTLSLEDLDRITGIDEGFLETCKKYEHVASRLKFLSGYHISIADAYEPEIQDVSVLSGFLSMYNRAYDLAIGQGLSGSEILGNALSGKPWSDEQKQKVVKTAFADFCLAEVYFRLLTAEPTPSQVNIISFGDRVMIDSRMSGIHVGGYGDVVPADDVLMGKIDKTAVSDTHSYGKKRGAEFIRKYCFIVTVSVALVALISVVVLICVPGVVSSAVVPWLLVPVALIAVVAIGCSAAFPILPKDKAASGAKNPELYLCINSRNETVFRTFSASSNPSEFGFNGNSLSVDGSTIPSHKYKISLVDSNAALPDRCTLFRIEGAEGQKEGLALLSALASTAGSMKIAKLSITAALPSLKAGYVLKCQFQLATRESYLRLLEVFAKANRPDIPLAYLDSYVSMASMGKGCRGLSEDFLKCLKCGAYRLLCNDQSYWRTFDTILEHCSEHIVGDRKEFVDNIVLLWKNNKEPVRGLSSCVHSLCAFSPGFPFDHQKFSHRFELADKDFDSFSQSFSEEVLVDFVELFHSLDGKRLSQEEAVERDRGESIPGAITSCSIVGLQKSRLVANL</sequence>
<dbReference type="KEGG" id="aplt:ANPL_02895"/>
<keyword evidence="1" id="KW-1133">Transmembrane helix</keyword>
<gene>
    <name evidence="2" type="ORF">ANPL_02895</name>
</gene>
<evidence type="ECO:0000313" key="3">
    <source>
        <dbReference type="Proteomes" id="UP000500930"/>
    </source>
</evidence>
<evidence type="ECO:0000256" key="1">
    <source>
        <dbReference type="SAM" id="Phobius"/>
    </source>
</evidence>